<dbReference type="EMBL" id="FPBL01000005">
    <property type="protein sequence ID" value="SFU60330.1"/>
    <property type="molecule type" value="Genomic_DNA"/>
</dbReference>
<dbReference type="InterPro" id="IPR013685">
    <property type="entry name" value="POTRA_FtsQ_type"/>
</dbReference>
<dbReference type="Pfam" id="PF08478">
    <property type="entry name" value="POTRA_1"/>
    <property type="match status" value="1"/>
</dbReference>
<dbReference type="InterPro" id="IPR026579">
    <property type="entry name" value="FtsQ"/>
</dbReference>
<evidence type="ECO:0000256" key="1">
    <source>
        <dbReference type="ARBA" id="ARBA00004370"/>
    </source>
</evidence>
<keyword evidence="8 9" id="KW-0131">Cell cycle</keyword>
<feature type="transmembrane region" description="Helical" evidence="9">
    <location>
        <begin position="12"/>
        <end position="33"/>
    </location>
</feature>
<proteinExistence type="inferred from homology"/>
<keyword evidence="5 9" id="KW-0812">Transmembrane</keyword>
<evidence type="ECO:0000313" key="12">
    <source>
        <dbReference type="Proteomes" id="UP000183926"/>
    </source>
</evidence>
<comment type="subunit">
    <text evidence="9">Part of a complex composed of FtsB, FtsL and FtsQ.</text>
</comment>
<evidence type="ECO:0000256" key="7">
    <source>
        <dbReference type="ARBA" id="ARBA00023136"/>
    </source>
</evidence>
<sequence length="242" mass="27992">MWNDHQSLNLLANILLTGVLLAMIYAVGIRVLALPFFSLREVRVEAVDKSQTSDTRLAHITRDQIEQVIHNSANGNFIMIDLKILQKAFMELPWVRSVKILRDWPPALDILLEEHKPLASWGEAALVNTNGEIFHAIMDNARLPMFTGPDKSNHLITRQYHIFNKLLQPTGYMVTEIALTPRHAWHIRLNTGTWLKLGRKQMEQRLKRYVAVHTQYNESLDWYGNSTYVDLRYANGFAVRIH</sequence>
<keyword evidence="6 9" id="KW-1133">Transmembrane helix</keyword>
<dbReference type="AlphaFoldDB" id="A0A1I7HHU5"/>
<evidence type="ECO:0000256" key="2">
    <source>
        <dbReference type="ARBA" id="ARBA00022475"/>
    </source>
</evidence>
<name>A0A1I7HHU5_9PROT</name>
<dbReference type="InterPro" id="IPR034746">
    <property type="entry name" value="POTRA"/>
</dbReference>
<dbReference type="GO" id="GO:0043093">
    <property type="term" value="P:FtsZ-dependent cytokinesis"/>
    <property type="evidence" value="ECO:0007669"/>
    <property type="project" value="UniProtKB-UniRule"/>
</dbReference>
<keyword evidence="3 9" id="KW-0997">Cell inner membrane</keyword>
<evidence type="ECO:0000313" key="11">
    <source>
        <dbReference type="EMBL" id="SFU60330.1"/>
    </source>
</evidence>
<dbReference type="OrthoDB" id="9790370at2"/>
<dbReference type="PANTHER" id="PTHR35851:SF1">
    <property type="entry name" value="CELL DIVISION PROTEIN FTSQ"/>
    <property type="match status" value="1"/>
</dbReference>
<keyword evidence="4 9" id="KW-0132">Cell division</keyword>
<gene>
    <name evidence="9" type="primary">ftsQ</name>
    <name evidence="11" type="ORF">SAMN05216339_10529</name>
</gene>
<comment type="subcellular location">
    <subcellularLocation>
        <location evidence="9">Cell inner membrane</location>
        <topology evidence="9">Single-pass type II membrane protein</topology>
    </subcellularLocation>
    <subcellularLocation>
        <location evidence="1">Membrane</location>
    </subcellularLocation>
    <text evidence="9">Localizes to the division septum.</text>
</comment>
<dbReference type="GO" id="GO:0005886">
    <property type="term" value="C:plasma membrane"/>
    <property type="evidence" value="ECO:0007669"/>
    <property type="project" value="UniProtKB-SubCell"/>
</dbReference>
<dbReference type="HAMAP" id="MF_00911">
    <property type="entry name" value="FtsQ_subfam"/>
    <property type="match status" value="1"/>
</dbReference>
<dbReference type="Pfam" id="PF03799">
    <property type="entry name" value="FtsQ_DivIB_C"/>
    <property type="match status" value="1"/>
</dbReference>
<dbReference type="RefSeq" id="WP_074928287.1">
    <property type="nucleotide sequence ID" value="NZ_FPBL01000005.1"/>
</dbReference>
<reference evidence="11 12" key="1">
    <citation type="submission" date="2016-10" db="EMBL/GenBank/DDBJ databases">
        <authorList>
            <person name="de Groot N.N."/>
        </authorList>
    </citation>
    <scope>NUCLEOTIDE SEQUENCE [LARGE SCALE GENOMIC DNA]</scope>
    <source>
        <strain evidence="11 12">Nm24</strain>
    </source>
</reference>
<dbReference type="Gene3D" id="3.40.50.11690">
    <property type="entry name" value="Cell division protein FtsQ/DivIB"/>
    <property type="match status" value="1"/>
</dbReference>
<dbReference type="PROSITE" id="PS51779">
    <property type="entry name" value="POTRA"/>
    <property type="match status" value="1"/>
</dbReference>
<accession>A0A1I7HHU5</accession>
<comment type="function">
    <text evidence="9">Essential cell division protein. May link together the upstream cell division proteins, which are predominantly cytoplasmic, with the downstream cell division proteins, which are predominantly periplasmic. May control correct divisome assembly.</text>
</comment>
<evidence type="ECO:0000256" key="8">
    <source>
        <dbReference type="ARBA" id="ARBA00023306"/>
    </source>
</evidence>
<dbReference type="Proteomes" id="UP000183926">
    <property type="component" value="Unassembled WGS sequence"/>
</dbReference>
<dbReference type="Gene3D" id="3.10.20.310">
    <property type="entry name" value="membrane protein fhac"/>
    <property type="match status" value="1"/>
</dbReference>
<evidence type="ECO:0000256" key="6">
    <source>
        <dbReference type="ARBA" id="ARBA00022989"/>
    </source>
</evidence>
<protein>
    <recommendedName>
        <fullName evidence="9">Cell division protein FtsQ</fullName>
    </recommendedName>
</protein>
<feature type="domain" description="POTRA" evidence="10">
    <location>
        <begin position="37"/>
        <end position="115"/>
    </location>
</feature>
<keyword evidence="7 9" id="KW-0472">Membrane</keyword>
<evidence type="ECO:0000256" key="3">
    <source>
        <dbReference type="ARBA" id="ARBA00022519"/>
    </source>
</evidence>
<evidence type="ECO:0000256" key="5">
    <source>
        <dbReference type="ARBA" id="ARBA00022692"/>
    </source>
</evidence>
<comment type="similarity">
    <text evidence="9">Belongs to the FtsQ/DivIB family. FtsQ subfamily.</text>
</comment>
<evidence type="ECO:0000259" key="10">
    <source>
        <dbReference type="PROSITE" id="PS51779"/>
    </source>
</evidence>
<dbReference type="GO" id="GO:0032153">
    <property type="term" value="C:cell division site"/>
    <property type="evidence" value="ECO:0007669"/>
    <property type="project" value="UniProtKB-UniRule"/>
</dbReference>
<organism evidence="11 12">
    <name type="scientific">Nitrosomonas eutropha</name>
    <dbReference type="NCBI Taxonomy" id="916"/>
    <lineage>
        <taxon>Bacteria</taxon>
        <taxon>Pseudomonadati</taxon>
        <taxon>Pseudomonadota</taxon>
        <taxon>Betaproteobacteria</taxon>
        <taxon>Nitrosomonadales</taxon>
        <taxon>Nitrosomonadaceae</taxon>
        <taxon>Nitrosomonas</taxon>
    </lineage>
</organism>
<dbReference type="InterPro" id="IPR005548">
    <property type="entry name" value="Cell_div_FtsQ/DivIB_C"/>
</dbReference>
<dbReference type="InterPro" id="IPR045335">
    <property type="entry name" value="FtsQ_C_sf"/>
</dbReference>
<evidence type="ECO:0000256" key="9">
    <source>
        <dbReference type="HAMAP-Rule" id="MF_00911"/>
    </source>
</evidence>
<keyword evidence="2 9" id="KW-1003">Cell membrane</keyword>
<dbReference type="PANTHER" id="PTHR35851">
    <property type="entry name" value="CELL DIVISION PROTEIN FTSQ"/>
    <property type="match status" value="1"/>
</dbReference>
<evidence type="ECO:0000256" key="4">
    <source>
        <dbReference type="ARBA" id="ARBA00022618"/>
    </source>
</evidence>
<dbReference type="GO" id="GO:0090529">
    <property type="term" value="P:cell septum assembly"/>
    <property type="evidence" value="ECO:0007669"/>
    <property type="project" value="InterPro"/>
</dbReference>